<evidence type="ECO:0000313" key="6">
    <source>
        <dbReference type="EMBL" id="CCH66677.1"/>
    </source>
</evidence>
<feature type="binding site" evidence="4">
    <location>
        <position position="67"/>
    </location>
    <ligand>
        <name>3-amino-2-oxopropyl phosphate</name>
        <dbReference type="ChEBI" id="CHEBI:57279"/>
    </ligand>
</feature>
<dbReference type="STRING" id="1165094.RINTHH_5220"/>
<protein>
    <recommendedName>
        <fullName evidence="4 5">Pyridoxine 5'-phosphate synthase</fullName>
        <shortName evidence="4">PNP synthase</shortName>
        <ecNumber evidence="4 5">2.6.99.2</ecNumber>
    </recommendedName>
</protein>
<evidence type="ECO:0000256" key="1">
    <source>
        <dbReference type="ARBA" id="ARBA00022490"/>
    </source>
</evidence>
<name>M1WY51_9NOST</name>
<feature type="binding site" evidence="4">
    <location>
        <position position="160"/>
    </location>
    <ligand>
        <name>1-deoxy-D-xylulose 5-phosphate</name>
        <dbReference type="ChEBI" id="CHEBI:57792"/>
    </ligand>
</feature>
<feature type="binding site" evidence="4">
    <location>
        <position position="110"/>
    </location>
    <ligand>
        <name>1-deoxy-D-xylulose 5-phosphate</name>
        <dbReference type="ChEBI" id="CHEBI:57792"/>
    </ligand>
</feature>
<dbReference type="PANTHER" id="PTHR30456:SF0">
    <property type="entry name" value="PYRIDOXINE 5'-PHOSPHATE SYNTHASE"/>
    <property type="match status" value="1"/>
</dbReference>
<dbReference type="SUPFAM" id="SSF63892">
    <property type="entry name" value="Pyridoxine 5'-phosphate synthase"/>
    <property type="match status" value="1"/>
</dbReference>
<feature type="active site" description="Proton donor" evidence="4">
    <location>
        <position position="251"/>
    </location>
</feature>
<dbReference type="InterPro" id="IPR036130">
    <property type="entry name" value="Pyridoxine-5'_phos_synth"/>
</dbReference>
<feature type="binding site" evidence="4">
    <location>
        <position position="78"/>
    </location>
    <ligand>
        <name>3-amino-2-oxopropyl phosphate</name>
        <dbReference type="ChEBI" id="CHEBI:57279"/>
    </ligand>
</feature>
<comment type="subunit">
    <text evidence="4">Homooctamer; tetramer of dimers.</text>
</comment>
<dbReference type="NCBIfam" id="NF003627">
    <property type="entry name" value="PRK05265.1-5"/>
    <property type="match status" value="1"/>
</dbReference>
<comment type="similarity">
    <text evidence="4">Belongs to the PNP synthase family.</text>
</comment>
<keyword evidence="3 4" id="KW-0664">Pyridoxine biosynthesis</keyword>
<dbReference type="HAMAP" id="MF_00279">
    <property type="entry name" value="PdxJ"/>
    <property type="match status" value="1"/>
</dbReference>
<dbReference type="NCBIfam" id="NF003623">
    <property type="entry name" value="PRK05265.1-1"/>
    <property type="match status" value="1"/>
</dbReference>
<evidence type="ECO:0000256" key="5">
    <source>
        <dbReference type="NCBIfam" id="TIGR00559"/>
    </source>
</evidence>
<dbReference type="InterPro" id="IPR004569">
    <property type="entry name" value="PyrdxlP_synth_PdxJ"/>
</dbReference>
<dbReference type="InterPro" id="IPR013785">
    <property type="entry name" value="Aldolase_TIM"/>
</dbReference>
<dbReference type="NCBIfam" id="NF003625">
    <property type="entry name" value="PRK05265.1-3"/>
    <property type="match status" value="1"/>
</dbReference>
<dbReference type="Gene3D" id="3.20.20.70">
    <property type="entry name" value="Aldolase class I"/>
    <property type="match status" value="1"/>
</dbReference>
<feature type="binding site" evidence="4">
    <location>
        <position position="252"/>
    </location>
    <ligand>
        <name>3-amino-2-oxopropyl phosphate</name>
        <dbReference type="ChEBI" id="CHEBI:57279"/>
    </ligand>
</feature>
<evidence type="ECO:0000256" key="4">
    <source>
        <dbReference type="HAMAP-Rule" id="MF_00279"/>
    </source>
</evidence>
<dbReference type="Pfam" id="PF03740">
    <property type="entry name" value="PdxJ"/>
    <property type="match status" value="1"/>
</dbReference>
<feature type="binding site" evidence="4">
    <location>
        <begin position="69"/>
        <end position="70"/>
    </location>
    <ligand>
        <name>1-deoxy-D-xylulose 5-phosphate</name>
        <dbReference type="ChEBI" id="CHEBI:57792"/>
    </ligand>
</feature>
<evidence type="ECO:0000313" key="7">
    <source>
        <dbReference type="Proteomes" id="UP000053051"/>
    </source>
</evidence>
<comment type="pathway">
    <text evidence="4">Cofactor biosynthesis; pyridoxine 5'-phosphate biosynthesis; pyridoxine 5'-phosphate from D-erythrose 4-phosphate: step 5/5.</text>
</comment>
<keyword evidence="7" id="KW-1185">Reference proteome</keyword>
<dbReference type="CDD" id="cd00003">
    <property type="entry name" value="PNPsynthase"/>
    <property type="match status" value="1"/>
</dbReference>
<dbReference type="GO" id="GO:0005829">
    <property type="term" value="C:cytosol"/>
    <property type="evidence" value="ECO:0007669"/>
    <property type="project" value="TreeGrafter"/>
</dbReference>
<dbReference type="NCBIfam" id="TIGR00559">
    <property type="entry name" value="pdxJ"/>
    <property type="match status" value="1"/>
</dbReference>
<dbReference type="GO" id="GO:0008615">
    <property type="term" value="P:pyridoxine biosynthetic process"/>
    <property type="evidence" value="ECO:0007669"/>
    <property type="project" value="UniProtKB-UniRule"/>
</dbReference>
<sequence>MRGNCSKYYLNVFRLIDDASDKRTENYFLNKSKIQNIKYKMLYLMYDPVLSTSAKGETRLAPTLGVNIDHIATIRQARKTVEPDPIAAAILAELGGADGITAHLREDRRHIQERDIRLLRQIVKTHLNLEMAATDEMVAIALEIKPDYVTLVPEKREEVTTEGGLNITGQIPRIGRFIDKLQGAGIPVSLFIDAEPVQIRASQKLQVKFIELHTGRYAEARDEATRKKELDFLAMGCKQAISAGLRVNAGHGLTYRNVYPVACIPGIEELNIGHSIISQAVLVGMEKAVREMKQAISR</sequence>
<comment type="catalytic activity">
    <reaction evidence="4">
        <text>3-amino-2-oxopropyl phosphate + 1-deoxy-D-xylulose 5-phosphate = pyridoxine 5'-phosphate + phosphate + 2 H2O + H(+)</text>
        <dbReference type="Rhea" id="RHEA:15265"/>
        <dbReference type="ChEBI" id="CHEBI:15377"/>
        <dbReference type="ChEBI" id="CHEBI:15378"/>
        <dbReference type="ChEBI" id="CHEBI:43474"/>
        <dbReference type="ChEBI" id="CHEBI:57279"/>
        <dbReference type="ChEBI" id="CHEBI:57792"/>
        <dbReference type="ChEBI" id="CHEBI:58589"/>
        <dbReference type="EC" id="2.6.99.2"/>
    </reaction>
</comment>
<feature type="active site" description="Proton acceptor" evidence="4">
    <location>
        <position position="103"/>
    </location>
</feature>
<reference evidence="7" key="2">
    <citation type="submission" date="2016-01" db="EMBL/GenBank/DDBJ databases">
        <title>Diatom-associated endosymboitic cyanobacterium lacks core nitrogen metabolism enzymes.</title>
        <authorList>
            <person name="Hilton J.A."/>
            <person name="Foster R.A."/>
            <person name="Tripp H.J."/>
            <person name="Carter B.J."/>
            <person name="Zehr J.P."/>
            <person name="Villareal T.A."/>
        </authorList>
    </citation>
    <scope>NUCLEOTIDE SEQUENCE [LARGE SCALE GENOMIC DNA]</scope>
    <source>
        <strain evidence="7">HH01</strain>
    </source>
</reference>
<organism evidence="6 7">
    <name type="scientific">Richelia intracellularis HH01</name>
    <dbReference type="NCBI Taxonomy" id="1165094"/>
    <lineage>
        <taxon>Bacteria</taxon>
        <taxon>Bacillati</taxon>
        <taxon>Cyanobacteriota</taxon>
        <taxon>Cyanophyceae</taxon>
        <taxon>Nostocales</taxon>
        <taxon>Nostocaceae</taxon>
        <taxon>Richelia</taxon>
    </lineage>
</organism>
<keyword evidence="2 4" id="KW-0808">Transferase</keyword>
<feature type="binding site" evidence="4">
    <location>
        <begin position="273"/>
        <end position="274"/>
    </location>
    <ligand>
        <name>3-amino-2-oxopropyl phosphate</name>
        <dbReference type="ChEBI" id="CHEBI:57279"/>
    </ligand>
</feature>
<proteinExistence type="inferred from homology"/>
<evidence type="ECO:0000256" key="2">
    <source>
        <dbReference type="ARBA" id="ARBA00022679"/>
    </source>
</evidence>
<comment type="subcellular location">
    <subcellularLocation>
        <location evidence="4">Cytoplasm</location>
    </subcellularLocation>
</comment>
<dbReference type="GO" id="GO:0033856">
    <property type="term" value="F:pyridoxine 5'-phosphate synthase activity"/>
    <property type="evidence" value="ECO:0007669"/>
    <property type="project" value="UniProtKB-UniRule"/>
</dbReference>
<dbReference type="UniPathway" id="UPA00244">
    <property type="reaction ID" value="UER00313"/>
</dbReference>
<comment type="function">
    <text evidence="4">Catalyzes the complicated ring closure reaction between the two acyclic compounds 1-deoxy-D-xylulose-5-phosphate (DXP) and 3-amino-2-oxopropyl phosphate (1-amino-acetone-3-phosphate or AAP) to form pyridoxine 5'-phosphate (PNP) and inorganic phosphate.</text>
</comment>
<feature type="active site" description="Proton acceptor" evidence="4">
    <location>
        <position position="130"/>
    </location>
</feature>
<feature type="site" description="Transition state stabilizer" evidence="4">
    <location>
        <position position="211"/>
    </location>
</feature>
<dbReference type="AlphaFoldDB" id="M1WY51"/>
<dbReference type="EMBL" id="CAIY01000027">
    <property type="protein sequence ID" value="CCH66677.1"/>
    <property type="molecule type" value="Genomic_DNA"/>
</dbReference>
<dbReference type="Proteomes" id="UP000053051">
    <property type="component" value="Unassembled WGS sequence"/>
</dbReference>
<keyword evidence="1 4" id="KW-0963">Cytoplasm</keyword>
<comment type="caution">
    <text evidence="6">The sequence shown here is derived from an EMBL/GenBank/DDBJ whole genome shotgun (WGS) entry which is preliminary data.</text>
</comment>
<evidence type="ECO:0000256" key="3">
    <source>
        <dbReference type="ARBA" id="ARBA00023096"/>
    </source>
</evidence>
<reference evidence="6 7" key="1">
    <citation type="submission" date="2012-05" db="EMBL/GenBank/DDBJ databases">
        <authorList>
            <person name="Hilton J."/>
        </authorList>
    </citation>
    <scope>NUCLEOTIDE SEQUENCE [LARGE SCALE GENOMIC DNA]</scope>
    <source>
        <strain evidence="6 7">HH01</strain>
    </source>
</reference>
<accession>M1WY51</accession>
<gene>
    <name evidence="4" type="primary">pdxJ</name>
    <name evidence="6" type="ORF">RINTHH_5220</name>
</gene>
<dbReference type="PANTHER" id="PTHR30456">
    <property type="entry name" value="PYRIDOXINE 5'-PHOSPHATE SYNTHASE"/>
    <property type="match status" value="1"/>
</dbReference>
<feature type="binding site" evidence="4">
    <location>
        <position position="105"/>
    </location>
    <ligand>
        <name>1-deoxy-D-xylulose 5-phosphate</name>
        <dbReference type="ChEBI" id="CHEBI:57792"/>
    </ligand>
</feature>
<dbReference type="EC" id="2.6.99.2" evidence="4 5"/>